<keyword evidence="1" id="KW-0812">Transmembrane</keyword>
<evidence type="ECO:0000313" key="3">
    <source>
        <dbReference type="Proteomes" id="UP000887458"/>
    </source>
</evidence>
<gene>
    <name evidence="2" type="ORF">DERP_005118</name>
</gene>
<proteinExistence type="predicted"/>
<evidence type="ECO:0008006" key="4">
    <source>
        <dbReference type="Google" id="ProtNLM"/>
    </source>
</evidence>
<sequence>MKIQLRPRGFNDDSNDLPSSISPISSLLLLLLLLFGLASILKFSLPEVTFMNVCLSSSSSSSSTTFSLNKIIIFDNRDHHL</sequence>
<protein>
    <recommendedName>
        <fullName evidence="4">Transmembrane protein</fullName>
    </recommendedName>
</protein>
<organism evidence="2 3">
    <name type="scientific">Dermatophagoides pteronyssinus</name>
    <name type="common">European house dust mite</name>
    <dbReference type="NCBI Taxonomy" id="6956"/>
    <lineage>
        <taxon>Eukaryota</taxon>
        <taxon>Metazoa</taxon>
        <taxon>Ecdysozoa</taxon>
        <taxon>Arthropoda</taxon>
        <taxon>Chelicerata</taxon>
        <taxon>Arachnida</taxon>
        <taxon>Acari</taxon>
        <taxon>Acariformes</taxon>
        <taxon>Sarcoptiformes</taxon>
        <taxon>Astigmata</taxon>
        <taxon>Psoroptidia</taxon>
        <taxon>Analgoidea</taxon>
        <taxon>Pyroglyphidae</taxon>
        <taxon>Dermatophagoidinae</taxon>
        <taxon>Dermatophagoides</taxon>
    </lineage>
</organism>
<evidence type="ECO:0000313" key="2">
    <source>
        <dbReference type="EMBL" id="KAH9425899.1"/>
    </source>
</evidence>
<dbReference type="EMBL" id="NJHN03000017">
    <property type="protein sequence ID" value="KAH9425899.1"/>
    <property type="molecule type" value="Genomic_DNA"/>
</dbReference>
<dbReference type="Proteomes" id="UP000887458">
    <property type="component" value="Unassembled WGS sequence"/>
</dbReference>
<evidence type="ECO:0000256" key="1">
    <source>
        <dbReference type="SAM" id="Phobius"/>
    </source>
</evidence>
<keyword evidence="1" id="KW-0472">Membrane</keyword>
<reference evidence="2 3" key="1">
    <citation type="journal article" date="2018" name="J. Allergy Clin. Immunol.">
        <title>High-quality assembly of Dermatophagoides pteronyssinus genome and transcriptome reveals a wide range of novel allergens.</title>
        <authorList>
            <person name="Liu X.Y."/>
            <person name="Yang K.Y."/>
            <person name="Wang M.Q."/>
            <person name="Kwok J.S."/>
            <person name="Zeng X."/>
            <person name="Yang Z."/>
            <person name="Xiao X.J."/>
            <person name="Lau C.P."/>
            <person name="Li Y."/>
            <person name="Huang Z.M."/>
            <person name="Ba J.G."/>
            <person name="Yim A.K."/>
            <person name="Ouyang C.Y."/>
            <person name="Ngai S.M."/>
            <person name="Chan T.F."/>
            <person name="Leung E.L."/>
            <person name="Liu L."/>
            <person name="Liu Z.G."/>
            <person name="Tsui S.K."/>
        </authorList>
    </citation>
    <scope>NUCLEOTIDE SEQUENCE [LARGE SCALE GENOMIC DNA]</scope>
    <source>
        <strain evidence="2">Derp</strain>
    </source>
</reference>
<keyword evidence="3" id="KW-1185">Reference proteome</keyword>
<keyword evidence="1" id="KW-1133">Transmembrane helix</keyword>
<comment type="caution">
    <text evidence="2">The sequence shown here is derived from an EMBL/GenBank/DDBJ whole genome shotgun (WGS) entry which is preliminary data.</text>
</comment>
<reference evidence="2 3" key="2">
    <citation type="journal article" date="2022" name="Mol. Biol. Evol.">
        <title>Comparative Genomics Reveals Insights into the Divergent Evolution of Astigmatic Mites and Household Pest Adaptations.</title>
        <authorList>
            <person name="Xiong Q."/>
            <person name="Wan A.T."/>
            <person name="Liu X."/>
            <person name="Fung C.S."/>
            <person name="Xiao X."/>
            <person name="Malainual N."/>
            <person name="Hou J."/>
            <person name="Wang L."/>
            <person name="Wang M."/>
            <person name="Yang K.Y."/>
            <person name="Cui Y."/>
            <person name="Leung E.L."/>
            <person name="Nong W."/>
            <person name="Shin S.K."/>
            <person name="Au S.W."/>
            <person name="Jeong K.Y."/>
            <person name="Chew F.T."/>
            <person name="Hui J.H."/>
            <person name="Leung T.F."/>
            <person name="Tungtrongchitr A."/>
            <person name="Zhong N."/>
            <person name="Liu Z."/>
            <person name="Tsui S.K."/>
        </authorList>
    </citation>
    <scope>NUCLEOTIDE SEQUENCE [LARGE SCALE GENOMIC DNA]</scope>
    <source>
        <strain evidence="2">Derp</strain>
    </source>
</reference>
<name>A0ABQ8JTG1_DERPT</name>
<feature type="transmembrane region" description="Helical" evidence="1">
    <location>
        <begin position="20"/>
        <end position="41"/>
    </location>
</feature>
<accession>A0ABQ8JTG1</accession>